<dbReference type="EMBL" id="ACWF01000172">
    <property type="protein sequence ID" value="EHL72200.1"/>
    <property type="molecule type" value="Genomic_DNA"/>
</dbReference>
<evidence type="ECO:0000256" key="6">
    <source>
        <dbReference type="ARBA" id="ARBA00022989"/>
    </source>
</evidence>
<keyword evidence="2 8" id="KW-0813">Transport</keyword>
<dbReference type="Pfam" id="PF00528">
    <property type="entry name" value="BPD_transp_1"/>
    <property type="match status" value="1"/>
</dbReference>
<feature type="transmembrane region" description="Helical" evidence="8">
    <location>
        <begin position="88"/>
        <end position="108"/>
    </location>
</feature>
<dbReference type="GO" id="GO:0043190">
    <property type="term" value="C:ATP-binding cassette (ABC) transporter complex"/>
    <property type="evidence" value="ECO:0007669"/>
    <property type="project" value="InterPro"/>
</dbReference>
<comment type="caution">
    <text evidence="10">The sequence shown here is derived from an EMBL/GenBank/DDBJ whole genome shotgun (WGS) entry which is preliminary data.</text>
</comment>
<gene>
    <name evidence="10" type="ORF">HMPREF1015_02388</name>
</gene>
<dbReference type="HOGENOM" id="CLU_019602_1_1_9"/>
<evidence type="ECO:0000313" key="10">
    <source>
        <dbReference type="EMBL" id="EHL72200.1"/>
    </source>
</evidence>
<dbReference type="CDD" id="cd06261">
    <property type="entry name" value="TM_PBP2"/>
    <property type="match status" value="1"/>
</dbReference>
<evidence type="ECO:0000256" key="3">
    <source>
        <dbReference type="ARBA" id="ARBA00022475"/>
    </source>
</evidence>
<keyword evidence="11" id="KW-1185">Reference proteome</keyword>
<proteinExistence type="inferred from homology"/>
<dbReference type="Proteomes" id="UP000011747">
    <property type="component" value="Unassembled WGS sequence"/>
</dbReference>
<protein>
    <submittedName>
        <fullName evidence="10">His/Glu/Gln/Arg/opine family amino ABC transporter, permease, 3-TM region</fullName>
    </submittedName>
</protein>
<dbReference type="PANTHER" id="PTHR30614">
    <property type="entry name" value="MEMBRANE COMPONENT OF AMINO ACID ABC TRANSPORTER"/>
    <property type="match status" value="1"/>
</dbReference>
<evidence type="ECO:0000256" key="4">
    <source>
        <dbReference type="ARBA" id="ARBA00022692"/>
    </source>
</evidence>
<dbReference type="FunFam" id="1.10.3720.10:FF:000033">
    <property type="entry name" value="Polar amino acid ABC transporter permease"/>
    <property type="match status" value="1"/>
</dbReference>
<reference evidence="10 11" key="1">
    <citation type="submission" date="2011-09" db="EMBL/GenBank/DDBJ databases">
        <title>The Genome Sequence of Bacillus smithii 7_3_47FAA.</title>
        <authorList>
            <consortium name="The Broad Institute Genome Sequencing Platform"/>
            <person name="Earl A."/>
            <person name="Ward D."/>
            <person name="Feldgarden M."/>
            <person name="Gevers D."/>
            <person name="Daigneault M."/>
            <person name="Strauss J."/>
            <person name="Allen-Vercoe E."/>
            <person name="Young S.K."/>
            <person name="Zeng Q."/>
            <person name="Gargeya S."/>
            <person name="Fitzgerald M."/>
            <person name="Haas B."/>
            <person name="Abouelleil A."/>
            <person name="Alvarado L."/>
            <person name="Arachchi H.M."/>
            <person name="Berlin A."/>
            <person name="Brown A."/>
            <person name="Chapman S.B."/>
            <person name="Chen Z."/>
            <person name="Dunbar C."/>
            <person name="Freedman E."/>
            <person name="Gearin G."/>
            <person name="Goldberg J."/>
            <person name="Griggs A."/>
            <person name="Gujja S."/>
            <person name="Heiman D."/>
            <person name="Howarth C."/>
            <person name="Larson L."/>
            <person name="Lui A."/>
            <person name="MacDonald P.J.P."/>
            <person name="Montmayeur A."/>
            <person name="Murphy C."/>
            <person name="Neiman D."/>
            <person name="Pearson M."/>
            <person name="Priest M."/>
            <person name="Roberts A."/>
            <person name="Saif S."/>
            <person name="Shea T."/>
            <person name="Shenoy N."/>
            <person name="Sisk P."/>
            <person name="Stolte C."/>
            <person name="Sykes S."/>
            <person name="Wortman J."/>
            <person name="Nusbaum C."/>
            <person name="Birren B."/>
        </authorList>
    </citation>
    <scope>NUCLEOTIDE SEQUENCE [LARGE SCALE GENOMIC DNA]</scope>
    <source>
        <strain evidence="10 11">7_3_47FAA</strain>
    </source>
</reference>
<feature type="domain" description="ABC transmembrane type-1" evidence="9">
    <location>
        <begin position="18"/>
        <end position="208"/>
    </location>
</feature>
<dbReference type="GO" id="GO:0022857">
    <property type="term" value="F:transmembrane transporter activity"/>
    <property type="evidence" value="ECO:0007669"/>
    <property type="project" value="InterPro"/>
</dbReference>
<keyword evidence="5" id="KW-0029">Amino-acid transport</keyword>
<evidence type="ECO:0000313" key="11">
    <source>
        <dbReference type="Proteomes" id="UP000011747"/>
    </source>
</evidence>
<evidence type="ECO:0000259" key="9">
    <source>
        <dbReference type="PROSITE" id="PS50928"/>
    </source>
</evidence>
<keyword evidence="3" id="KW-1003">Cell membrane</keyword>
<comment type="subcellular location">
    <subcellularLocation>
        <location evidence="1 8">Cell membrane</location>
        <topology evidence="1 8">Multi-pass membrane protein</topology>
    </subcellularLocation>
</comment>
<comment type="similarity">
    <text evidence="8">Belongs to the binding-protein-dependent transport system permease family.</text>
</comment>
<keyword evidence="7 8" id="KW-0472">Membrane</keyword>
<sequence length="218" mass="24684">MNGFLLVMDQMPLLLKGAWKTIELAIFSLFFAAIIGLVFGLFRVSRSKLLRAITKFYVSLIRGTPLYVQLIFFYFGVFPLIIKGSIEPTTAGIFVLSINAGAYLVEIFRGGIESIDRGQMEAGRASGLSYWQTMRHVILPQAVKRMIPAFLNQFIISLKDTSLFATIGVAELTYTAQTIYSINFKAFQFLTAIAVMYWIIITLLTWMATFLEKRWVSE</sequence>
<dbReference type="InterPro" id="IPR035906">
    <property type="entry name" value="MetI-like_sf"/>
</dbReference>
<evidence type="ECO:0000256" key="7">
    <source>
        <dbReference type="ARBA" id="ARBA00023136"/>
    </source>
</evidence>
<dbReference type="NCBIfam" id="TIGR01726">
    <property type="entry name" value="HEQRo_perm_3TM"/>
    <property type="match status" value="1"/>
</dbReference>
<dbReference type="InterPro" id="IPR000515">
    <property type="entry name" value="MetI-like"/>
</dbReference>
<dbReference type="InterPro" id="IPR043429">
    <property type="entry name" value="ArtM/GltK/GlnP/TcyL/YhdX-like"/>
</dbReference>
<dbReference type="InterPro" id="IPR010065">
    <property type="entry name" value="AA_ABC_transptr_permease_3TM"/>
</dbReference>
<evidence type="ECO:0000256" key="5">
    <source>
        <dbReference type="ARBA" id="ARBA00022970"/>
    </source>
</evidence>
<evidence type="ECO:0000256" key="1">
    <source>
        <dbReference type="ARBA" id="ARBA00004651"/>
    </source>
</evidence>
<keyword evidence="4 8" id="KW-0812">Transmembrane</keyword>
<feature type="transmembrane region" description="Helical" evidence="8">
    <location>
        <begin position="189"/>
        <end position="211"/>
    </location>
</feature>
<evidence type="ECO:0000256" key="2">
    <source>
        <dbReference type="ARBA" id="ARBA00022448"/>
    </source>
</evidence>
<dbReference type="PROSITE" id="PS50928">
    <property type="entry name" value="ABC_TM1"/>
    <property type="match status" value="1"/>
</dbReference>
<accession>G9QQW5</accession>
<dbReference type="Gene3D" id="1.10.3720.10">
    <property type="entry name" value="MetI-like"/>
    <property type="match status" value="1"/>
</dbReference>
<dbReference type="SUPFAM" id="SSF161098">
    <property type="entry name" value="MetI-like"/>
    <property type="match status" value="1"/>
</dbReference>
<dbReference type="AlphaFoldDB" id="G9QQW5"/>
<feature type="transmembrane region" description="Helical" evidence="8">
    <location>
        <begin position="24"/>
        <end position="44"/>
    </location>
</feature>
<dbReference type="RefSeq" id="WP_004439960.1">
    <property type="nucleotide sequence ID" value="NZ_JH414765.1"/>
</dbReference>
<dbReference type="GO" id="GO:0006865">
    <property type="term" value="P:amino acid transport"/>
    <property type="evidence" value="ECO:0007669"/>
    <property type="project" value="UniProtKB-KW"/>
</dbReference>
<feature type="transmembrane region" description="Helical" evidence="8">
    <location>
        <begin position="56"/>
        <end position="82"/>
    </location>
</feature>
<dbReference type="PANTHER" id="PTHR30614:SF46">
    <property type="entry name" value="ABC TRANSPORTER MEMBRANE SPANNING PERMEASE-GLUTAMINE TRANSPORT"/>
    <property type="match status" value="1"/>
</dbReference>
<keyword evidence="6 8" id="KW-1133">Transmembrane helix</keyword>
<dbReference type="PATRIC" id="fig|665952.3.peg.3633"/>
<organism evidence="10 11">
    <name type="scientific">Bacillus smithii 7_3_47FAA</name>
    <dbReference type="NCBI Taxonomy" id="665952"/>
    <lineage>
        <taxon>Bacteria</taxon>
        <taxon>Bacillati</taxon>
        <taxon>Bacillota</taxon>
        <taxon>Bacilli</taxon>
        <taxon>Bacillales</taxon>
        <taxon>Bacillaceae</taxon>
        <taxon>Bacillus</taxon>
    </lineage>
</organism>
<evidence type="ECO:0000256" key="8">
    <source>
        <dbReference type="RuleBase" id="RU363032"/>
    </source>
</evidence>
<name>G9QQW5_9BACI</name>